<evidence type="ECO:0000256" key="4">
    <source>
        <dbReference type="ARBA" id="ARBA00048740"/>
    </source>
</evidence>
<evidence type="ECO:0000313" key="9">
    <source>
        <dbReference type="EMBL" id="EGD72633.1"/>
    </source>
</evidence>
<feature type="compositionally biased region" description="Low complexity" evidence="8">
    <location>
        <begin position="280"/>
        <end position="297"/>
    </location>
</feature>
<evidence type="ECO:0000256" key="5">
    <source>
        <dbReference type="ARBA" id="ARBA00048763"/>
    </source>
</evidence>
<gene>
    <name evidence="9" type="ORF">PTSG_04368</name>
</gene>
<comment type="catalytic activity">
    <reaction evidence="3">
        <text>a 5'-end (N(2),N(7)-dimethyl 5'-triphosphoguanosine)-ribonucleoside in snoRNA + S-adenosyl-L-methionine = a 5'-end (N(2),N(2),N(7)-trimethyl 5'-triphosphoguanosine)-ribonucleoside in snoRNA + S-adenosyl-L-homocysteine + H(+)</text>
        <dbReference type="Rhea" id="RHEA:78507"/>
        <dbReference type="Rhea" id="RHEA-COMP:19088"/>
        <dbReference type="Rhea" id="RHEA-COMP:19090"/>
        <dbReference type="ChEBI" id="CHEBI:15378"/>
        <dbReference type="ChEBI" id="CHEBI:57856"/>
        <dbReference type="ChEBI" id="CHEBI:59789"/>
        <dbReference type="ChEBI" id="CHEBI:167623"/>
        <dbReference type="ChEBI" id="CHEBI:172880"/>
    </reaction>
    <physiologicalReaction direction="left-to-right" evidence="3">
        <dbReference type="Rhea" id="RHEA:78508"/>
    </physiologicalReaction>
</comment>
<dbReference type="PANTHER" id="PTHR14741:SF32">
    <property type="entry name" value="TRIMETHYLGUANOSINE SYNTHASE"/>
    <property type="match status" value="1"/>
</dbReference>
<comment type="similarity">
    <text evidence="2">Belongs to the methyltransferase superfamily. Trimethylguanosine synthase family.</text>
</comment>
<comment type="catalytic activity">
    <reaction evidence="6">
        <text>a 5'-end (N(7)-methyl 5'-triphosphoguanosine)-ribonucleoside in snRNA + S-adenosyl-L-methionine = a 5'-end (N(2),N(7)-dimethyl 5'-triphosphoguanosine)-ribonucleoside in snRNA + S-adenosyl-L-homocysteine + H(+)</text>
        <dbReference type="Rhea" id="RHEA:78471"/>
        <dbReference type="Rhea" id="RHEA-COMP:19085"/>
        <dbReference type="Rhea" id="RHEA-COMP:19087"/>
        <dbReference type="ChEBI" id="CHEBI:15378"/>
        <dbReference type="ChEBI" id="CHEBI:57856"/>
        <dbReference type="ChEBI" id="CHEBI:59789"/>
        <dbReference type="ChEBI" id="CHEBI:156461"/>
        <dbReference type="ChEBI" id="CHEBI:172880"/>
    </reaction>
    <physiologicalReaction direction="left-to-right" evidence="6">
        <dbReference type="Rhea" id="RHEA:78472"/>
    </physiologicalReaction>
</comment>
<dbReference type="OrthoDB" id="194443at2759"/>
<comment type="catalytic activity">
    <reaction evidence="5">
        <text>a 5'-end (N(2),N(7)-dimethyl 5'-triphosphoguanosine)-ribonucleoside in snRNA + S-adenosyl-L-methionine = a 5'-end (N(2),N(2),N(7)-trimethyl 5'-triphosphoguanosine)-ribonucleoside in snRNA + S-adenosyl-L-homocysteine + H(+)</text>
        <dbReference type="Rhea" id="RHEA:78479"/>
        <dbReference type="Rhea" id="RHEA-COMP:19087"/>
        <dbReference type="Rhea" id="RHEA-COMP:19089"/>
        <dbReference type="ChEBI" id="CHEBI:15378"/>
        <dbReference type="ChEBI" id="CHEBI:57856"/>
        <dbReference type="ChEBI" id="CHEBI:59789"/>
        <dbReference type="ChEBI" id="CHEBI:167623"/>
        <dbReference type="ChEBI" id="CHEBI:172880"/>
    </reaction>
    <physiologicalReaction direction="left-to-right" evidence="5">
        <dbReference type="Rhea" id="RHEA:78480"/>
    </physiologicalReaction>
</comment>
<feature type="region of interest" description="Disordered" evidence="8">
    <location>
        <begin position="1"/>
        <end position="84"/>
    </location>
</feature>
<dbReference type="eggNOG" id="ENOG502SDHB">
    <property type="taxonomic scope" value="Eukaryota"/>
</dbReference>
<feature type="compositionally biased region" description="Basic residues" evidence="8">
    <location>
        <begin position="211"/>
        <end position="221"/>
    </location>
</feature>
<proteinExistence type="inferred from homology"/>
<reference evidence="9" key="1">
    <citation type="submission" date="2009-08" db="EMBL/GenBank/DDBJ databases">
        <title>Annotation of Salpingoeca rosetta.</title>
        <authorList>
            <consortium name="The Broad Institute Genome Sequencing Platform"/>
            <person name="Russ C."/>
            <person name="Cuomo C."/>
            <person name="Burger G."/>
            <person name="Gray M.W."/>
            <person name="Holland P.W.H."/>
            <person name="King N."/>
            <person name="Lang F.B.F."/>
            <person name="Roger A.J."/>
            <person name="Ruiz-Trillo I."/>
            <person name="Young S.K."/>
            <person name="Zeng Q."/>
            <person name="Gargeya S."/>
            <person name="Alvarado L."/>
            <person name="Berlin A."/>
            <person name="Chapman S.B."/>
            <person name="Chen Z."/>
            <person name="Freedman E."/>
            <person name="Gellesch M."/>
            <person name="Goldberg J."/>
            <person name="Griggs A."/>
            <person name="Gujja S."/>
            <person name="Heilman E."/>
            <person name="Heiman D."/>
            <person name="Howarth C."/>
            <person name="Mehta T."/>
            <person name="Neiman D."/>
            <person name="Pearson M."/>
            <person name="Roberts A."/>
            <person name="Saif S."/>
            <person name="Shea T."/>
            <person name="Shenoy N."/>
            <person name="Sisk P."/>
            <person name="Stolte C."/>
            <person name="Sykes S."/>
            <person name="White J."/>
            <person name="Yandava C."/>
            <person name="Haas B."/>
            <person name="Nusbaum C."/>
            <person name="Birren B."/>
        </authorList>
    </citation>
    <scope>NUCLEOTIDE SEQUENCE [LARGE SCALE GENOMIC DNA]</scope>
    <source>
        <strain evidence="9">ATCC 50818</strain>
    </source>
</reference>
<evidence type="ECO:0000256" key="7">
    <source>
        <dbReference type="ARBA" id="ARBA00049790"/>
    </source>
</evidence>
<dbReference type="GO" id="GO:0005634">
    <property type="term" value="C:nucleus"/>
    <property type="evidence" value="ECO:0007669"/>
    <property type="project" value="TreeGrafter"/>
</dbReference>
<accession>F2U8C5</accession>
<evidence type="ECO:0000256" key="3">
    <source>
        <dbReference type="ARBA" id="ARBA00047418"/>
    </source>
</evidence>
<feature type="compositionally biased region" description="Low complexity" evidence="8">
    <location>
        <begin position="68"/>
        <end position="84"/>
    </location>
</feature>
<evidence type="ECO:0000313" key="10">
    <source>
        <dbReference type="Proteomes" id="UP000007799"/>
    </source>
</evidence>
<dbReference type="KEGG" id="sre:PTSG_04368"/>
<dbReference type="GO" id="GO:0071164">
    <property type="term" value="F:RNA cap trimethylguanosine synthase activity"/>
    <property type="evidence" value="ECO:0007669"/>
    <property type="project" value="TreeGrafter"/>
</dbReference>
<feature type="region of interest" description="Disordered" evidence="8">
    <location>
        <begin position="202"/>
        <end position="297"/>
    </location>
</feature>
<feature type="compositionally biased region" description="Basic and acidic residues" evidence="8">
    <location>
        <begin position="248"/>
        <end position="261"/>
    </location>
</feature>
<dbReference type="Gene3D" id="3.40.50.150">
    <property type="entry name" value="Vaccinia Virus protein VP39"/>
    <property type="match status" value="1"/>
</dbReference>
<dbReference type="RefSeq" id="XP_004994456.1">
    <property type="nucleotide sequence ID" value="XM_004994399.1"/>
</dbReference>
<dbReference type="InterPro" id="IPR029063">
    <property type="entry name" value="SAM-dependent_MTases_sf"/>
</dbReference>
<dbReference type="EMBL" id="GL832964">
    <property type="protein sequence ID" value="EGD72633.1"/>
    <property type="molecule type" value="Genomic_DNA"/>
</dbReference>
<dbReference type="PANTHER" id="PTHR14741">
    <property type="entry name" value="S-ADENOSYLMETHIONINE-DEPENDENT METHYLTRANSFERASE RELATED"/>
    <property type="match status" value="1"/>
</dbReference>
<dbReference type="GeneID" id="16075039"/>
<sequence>MDDRQRHRSHDREYRGLLPPPHSASSKRSYEDRAASDRRYDNNRGYRPRHHERVSSTPPSCARHAPHATPTLSSSSRSAAPLPRSAIRNHGKLGYFFRGLDPSIRRNLVLDNEALYSVSESGSADAMTWVLRCFVGEDEPVLDGTACVGGNTYSLQKVFPHTYATEIDADRFVMLQHNLHVLGCADRVRARQGDIVKFVQDVPADSGRTAPTHRHHQQQRQHQREQQQQHTHPTAAMTPSTTGGDLRSLIERRRAHTNDHEEGSEDDTLPRKRAHRETETATAEETAQATADTTAETRTLARDKHGWPTYFGAIMVDPPWGGVDYRDKRCMDLSLSEVYLERWVRMAASRARVVMCKVPSNYNSNAFNEEMVNMALRADPGPRPRAIVHIELAKFDVIVVLFDHTSDITPGMPASWSQPVAVPHIDDLKRRLGALYPSWTGTIAGIVVKELGWVRGWVSTQDTVSNDGVRRLRSRK</sequence>
<name>F2U8C5_SALR5</name>
<dbReference type="Pfam" id="PF09445">
    <property type="entry name" value="Methyltransf_15"/>
    <property type="match status" value="1"/>
</dbReference>
<dbReference type="Proteomes" id="UP000007799">
    <property type="component" value="Unassembled WGS sequence"/>
</dbReference>
<protein>
    <recommendedName>
        <fullName evidence="1">Trimethylguanosine synthase</fullName>
    </recommendedName>
    <alternativeName>
        <fullName evidence="7">Cap-specific guanine-N(2) methyltransferase</fullName>
    </alternativeName>
</protein>
<comment type="catalytic activity">
    <reaction evidence="4">
        <text>a 5'-end (N(7)-methyl 5'-triphosphoguanosine)-ribonucleoside in snoRNA + S-adenosyl-L-methionine = a 5'-end (N(2),N(7)-dimethyl 5'-triphosphoguanosine)-ribonucleoside in snoRNA + S-adenosyl-L-homocysteine + H(+)</text>
        <dbReference type="Rhea" id="RHEA:78475"/>
        <dbReference type="Rhea" id="RHEA-COMP:19086"/>
        <dbReference type="Rhea" id="RHEA-COMP:19088"/>
        <dbReference type="ChEBI" id="CHEBI:15378"/>
        <dbReference type="ChEBI" id="CHEBI:57856"/>
        <dbReference type="ChEBI" id="CHEBI:59789"/>
        <dbReference type="ChEBI" id="CHEBI:156461"/>
        <dbReference type="ChEBI" id="CHEBI:172880"/>
    </reaction>
    <physiologicalReaction direction="left-to-right" evidence="4">
        <dbReference type="Rhea" id="RHEA:78476"/>
    </physiologicalReaction>
</comment>
<evidence type="ECO:0000256" key="1">
    <source>
        <dbReference type="ARBA" id="ARBA00018517"/>
    </source>
</evidence>
<organism evidence="10">
    <name type="scientific">Salpingoeca rosetta (strain ATCC 50818 / BSB-021)</name>
    <dbReference type="NCBI Taxonomy" id="946362"/>
    <lineage>
        <taxon>Eukaryota</taxon>
        <taxon>Choanoflagellata</taxon>
        <taxon>Craspedida</taxon>
        <taxon>Salpingoecidae</taxon>
        <taxon>Salpingoeca</taxon>
    </lineage>
</organism>
<dbReference type="InterPro" id="IPR019012">
    <property type="entry name" value="RNA_cap_Gua-N2-MeTrfase"/>
</dbReference>
<feature type="compositionally biased region" description="Basic and acidic residues" evidence="8">
    <location>
        <begin position="28"/>
        <end position="44"/>
    </location>
</feature>
<evidence type="ECO:0000256" key="2">
    <source>
        <dbReference type="ARBA" id="ARBA00025783"/>
    </source>
</evidence>
<dbReference type="InParanoid" id="F2U8C5"/>
<dbReference type="STRING" id="946362.F2U8C5"/>
<dbReference type="SUPFAM" id="SSF53335">
    <property type="entry name" value="S-adenosyl-L-methionine-dependent methyltransferases"/>
    <property type="match status" value="1"/>
</dbReference>
<evidence type="ECO:0000256" key="6">
    <source>
        <dbReference type="ARBA" id="ARBA00049075"/>
    </source>
</evidence>
<keyword evidence="10" id="KW-1185">Reference proteome</keyword>
<feature type="compositionally biased region" description="Basic and acidic residues" evidence="8">
    <location>
        <begin position="1"/>
        <end position="15"/>
    </location>
</feature>
<dbReference type="AlphaFoldDB" id="F2U8C5"/>
<evidence type="ECO:0000256" key="8">
    <source>
        <dbReference type="SAM" id="MobiDB-lite"/>
    </source>
</evidence>